<name>A0A0B3WQV7_9FIRM</name>
<dbReference type="AlphaFoldDB" id="A0A0B3WQV7"/>
<organism evidence="1 2">
    <name type="scientific">Terrisporobacter othiniensis</name>
    <dbReference type="NCBI Taxonomy" id="1577792"/>
    <lineage>
        <taxon>Bacteria</taxon>
        <taxon>Bacillati</taxon>
        <taxon>Bacillota</taxon>
        <taxon>Clostridia</taxon>
        <taxon>Peptostreptococcales</taxon>
        <taxon>Peptostreptococcaceae</taxon>
        <taxon>Terrisporobacter</taxon>
    </lineage>
</organism>
<dbReference type="Proteomes" id="UP000031189">
    <property type="component" value="Unassembled WGS sequence"/>
</dbReference>
<accession>A0A0B3WQV7</accession>
<dbReference type="RefSeq" id="WP_039679990.1">
    <property type="nucleotide sequence ID" value="NZ_JWHR01000099.1"/>
</dbReference>
<comment type="caution">
    <text evidence="1">The sequence shown here is derived from an EMBL/GenBank/DDBJ whole genome shotgun (WGS) entry which is preliminary data.</text>
</comment>
<reference evidence="1 2" key="1">
    <citation type="submission" date="2014-12" db="EMBL/GenBank/DDBJ databases">
        <title>Draft genome sequence of Terrisporobacter sp. 08-306576, isolated from the blood culture of a bacteremia patient.</title>
        <authorList>
            <person name="Lund L.C."/>
            <person name="Sydenham T.V."/>
            <person name="Hogh S.V."/>
            <person name="Skov M.N."/>
            <person name="Kemp M."/>
            <person name="Justesen U.S."/>
        </authorList>
    </citation>
    <scope>NUCLEOTIDE SEQUENCE [LARGE SCALE GENOMIC DNA]</scope>
    <source>
        <strain evidence="1 2">08-306576</strain>
    </source>
</reference>
<dbReference type="OrthoDB" id="573462at2"/>
<evidence type="ECO:0000313" key="2">
    <source>
        <dbReference type="Proteomes" id="UP000031189"/>
    </source>
</evidence>
<keyword evidence="2" id="KW-1185">Reference proteome</keyword>
<dbReference type="InterPro" id="IPR036895">
    <property type="entry name" value="Uracil-DNA_glycosylase-like_sf"/>
</dbReference>
<protein>
    <recommendedName>
        <fullName evidence="3">YoxB</fullName>
    </recommendedName>
</protein>
<dbReference type="EMBL" id="JWHR01000099">
    <property type="protein sequence ID" value="KHS56915.1"/>
    <property type="molecule type" value="Genomic_DNA"/>
</dbReference>
<evidence type="ECO:0008006" key="3">
    <source>
        <dbReference type="Google" id="ProtNLM"/>
    </source>
</evidence>
<dbReference type="STRING" id="1577792.QX51_11160"/>
<dbReference type="SUPFAM" id="SSF52141">
    <property type="entry name" value="Uracil-DNA glycosylase-like"/>
    <property type="match status" value="1"/>
</dbReference>
<evidence type="ECO:0000313" key="1">
    <source>
        <dbReference type="EMBL" id="KHS56915.1"/>
    </source>
</evidence>
<gene>
    <name evidence="1" type="ORF">QX51_11160</name>
</gene>
<sequence>MKKTLYDYKMEIEKLPIKDKYTKEELLIEDFLIEKENNIEIYYAPHNEYINPKAKILIIGITPGFIQMNTSIATARKELENNDDIEDIQYKCKVSGRFSGSLRKNIISMLDEIKLNEALSLESCSELFDKKDYLMHTVSLIPYPVFVKKQNYTGHTPKLLKSDFLMKYIYENFINEIHELNDFEDILLIPLGKAVEEVLCKLKDEKFIKENQILMGFPHPSGANVNRLVQLEENKESMIDFIKRTVS</sequence>
<proteinExistence type="predicted"/>